<evidence type="ECO:0000313" key="4">
    <source>
        <dbReference type="Proteomes" id="UP000238327"/>
    </source>
</evidence>
<feature type="chain" id="PRO_5015309714" evidence="2">
    <location>
        <begin position="28"/>
        <end position="329"/>
    </location>
</feature>
<dbReference type="GO" id="GO:0055085">
    <property type="term" value="P:transmembrane transport"/>
    <property type="evidence" value="ECO:0007669"/>
    <property type="project" value="InterPro"/>
</dbReference>
<dbReference type="PANTHER" id="PTHR33376">
    <property type="match status" value="1"/>
</dbReference>
<dbReference type="CDD" id="cd13602">
    <property type="entry name" value="PBP2_TRAP_BpDctp6_7"/>
    <property type="match status" value="1"/>
</dbReference>
<proteinExistence type="predicted"/>
<dbReference type="PROSITE" id="PS51257">
    <property type="entry name" value="PROKAR_LIPOPROTEIN"/>
    <property type="match status" value="1"/>
</dbReference>
<dbReference type="NCBIfam" id="NF037995">
    <property type="entry name" value="TRAP_S1"/>
    <property type="match status" value="1"/>
</dbReference>
<dbReference type="Proteomes" id="UP000238327">
    <property type="component" value="Chromosome"/>
</dbReference>
<dbReference type="AlphaFoldDB" id="A0A2R3QI24"/>
<dbReference type="OrthoDB" id="9783941at2"/>
<organism evidence="3 4">
    <name type="scientific">Ectopseudomonas mendocina</name>
    <name type="common">Pseudomonas mendocina</name>
    <dbReference type="NCBI Taxonomy" id="300"/>
    <lineage>
        <taxon>Bacteria</taxon>
        <taxon>Pseudomonadati</taxon>
        <taxon>Pseudomonadota</taxon>
        <taxon>Gammaproteobacteria</taxon>
        <taxon>Pseudomonadales</taxon>
        <taxon>Pseudomonadaceae</taxon>
        <taxon>Ectopseudomonas</taxon>
    </lineage>
</organism>
<reference evidence="3 4" key="1">
    <citation type="submission" date="2018-03" db="EMBL/GenBank/DDBJ databases">
        <title>Complete genome sequence and methylome analysis of Pseudomonas mendocina NEB 698.</title>
        <authorList>
            <person name="Morgan R.D."/>
        </authorList>
    </citation>
    <scope>NUCLEOTIDE SEQUENCE [LARGE SCALE GENOMIC DNA]</scope>
    <source>
        <strain evidence="3 4">NEB698</strain>
    </source>
</reference>
<gene>
    <name evidence="3" type="ORF">C7A17_00830</name>
</gene>
<dbReference type="InterPro" id="IPR038404">
    <property type="entry name" value="TRAP_DctP_sf"/>
</dbReference>
<dbReference type="EMBL" id="CP027657">
    <property type="protein sequence ID" value="AVO51367.1"/>
    <property type="molecule type" value="Genomic_DNA"/>
</dbReference>
<evidence type="ECO:0000256" key="1">
    <source>
        <dbReference type="ARBA" id="ARBA00022729"/>
    </source>
</evidence>
<dbReference type="RefSeq" id="WP_106736224.1">
    <property type="nucleotide sequence ID" value="NZ_CP027657.1"/>
</dbReference>
<evidence type="ECO:0000256" key="2">
    <source>
        <dbReference type="SAM" id="SignalP"/>
    </source>
</evidence>
<feature type="signal peptide" evidence="2">
    <location>
        <begin position="1"/>
        <end position="27"/>
    </location>
</feature>
<sequence length="329" mass="35560">MKSTASGFALSALAACLIGFSSVSAQAAERWNMSAEQPDGNSITKVAKAFAKDVTDATNGELQIRVHSNSALFKRPEVKRAVQTGQVQLGDVLMSVLGNEDAIFEIDSVPFLARNYDDAKKLWEVSRPAVEARLEKQGVKLLYAMPWSPQSIFTKTPINTMADFKGMKFRAYNPATSRMTELMGAVPTVIQTGEVPQAFSTGMISGMLTSPTTGVDTQAWDFSKYYYDVKAFIPKNFVIVNARAFARLPEASQQAVLAAAKRAEEQGWAAAQAETSALVATLAENGMEVSESAPSEVEAGFENIGATMAAEWLQRTGDEGKAIIDAYRN</sequence>
<dbReference type="InterPro" id="IPR018389">
    <property type="entry name" value="DctP_fam"/>
</dbReference>
<keyword evidence="1 2" id="KW-0732">Signal</keyword>
<dbReference type="Gene3D" id="3.40.190.170">
    <property type="entry name" value="Bacterial extracellular solute-binding protein, family 7"/>
    <property type="match status" value="1"/>
</dbReference>
<dbReference type="PANTHER" id="PTHR33376:SF4">
    <property type="entry name" value="SIALIC ACID-BINDING PERIPLASMIC PROTEIN SIAP"/>
    <property type="match status" value="1"/>
</dbReference>
<dbReference type="Pfam" id="PF03480">
    <property type="entry name" value="DctP"/>
    <property type="match status" value="1"/>
</dbReference>
<name>A0A2R3QI24_ECTME</name>
<accession>A0A2R3QI24</accession>
<protein>
    <submittedName>
        <fullName evidence="3">C4-dicarboxylate ABC transporter substrate-binding protein</fullName>
    </submittedName>
</protein>
<evidence type="ECO:0000313" key="3">
    <source>
        <dbReference type="EMBL" id="AVO51367.1"/>
    </source>
</evidence>
<dbReference type="STRING" id="1001585.MDS_3201"/>